<name>A0AAV2AUT9_9ARAC</name>
<dbReference type="PANTHER" id="PTHR10742:SF416">
    <property type="entry name" value="SPERMINE OXIDASE"/>
    <property type="match status" value="1"/>
</dbReference>
<proteinExistence type="predicted"/>
<organism evidence="2 3">
    <name type="scientific">Larinioides sclopetarius</name>
    <dbReference type="NCBI Taxonomy" id="280406"/>
    <lineage>
        <taxon>Eukaryota</taxon>
        <taxon>Metazoa</taxon>
        <taxon>Ecdysozoa</taxon>
        <taxon>Arthropoda</taxon>
        <taxon>Chelicerata</taxon>
        <taxon>Arachnida</taxon>
        <taxon>Araneae</taxon>
        <taxon>Araneomorphae</taxon>
        <taxon>Entelegynae</taxon>
        <taxon>Araneoidea</taxon>
        <taxon>Araneidae</taxon>
        <taxon>Larinioides</taxon>
    </lineage>
</organism>
<gene>
    <name evidence="2" type="ORF">LARSCL_LOCUS14782</name>
</gene>
<sequence length="1033" mass="117300">MTELNACCNADDEVGIFDKQIVIIGAGISGIACGCRLKELGFQNVQILEARNRVGGRIYGIDVGSKYIELGAQWIHGETGNSIYEIAESNGLVNKETYNYLDAIRNFSNFSSEERKVLCMLFDFLEEKVNNYSNGDEYCSLLDYLDEQFQNFLSQCSPCDFLDRLNEGLEWYCKFLNEVNGCQDLATLSLKLLNTYKECEGNPTVEVKDGFSTLLSVFLEMMPPDWILKSKIVTKVDWSDFKEINDDCKSSVSDSMMNSRNIKVTCNDEETFLADHVVITIPLGCLKKLNPSFFVPSLSEAKKRAICCLGFGAINKIYLEFKEVFWEPNAVYNILWEKEFDGLLCQNSHKVNTHWLKCIDRIAYTPNHPNFLCVWVTGDGAVQMESLSDEEVSDNCIKLLQLLLKVELPKPSRLFRSSWMSDPFSCGSYSYLSVDCEKENVFPHDLAEPEYASSPCSKHPVLLFAGEATHDQYYSTVHGAYKTGLREAERIFHHYRPTESSRIINSWESIPKQMSSMSLSKESVKDNLRIVVVGAGLAGLACALELSKNNFSNISILEAQDRVGGRLHGTHIDDYFLELGAQWIHGTDNALFEFLKCHELLPQVIEETSFEGEGKFCTSDGRIVPVYIVEEVKKIINNAKSELEKGCYDKNSTESVFSFFSRAFKSHVIKSNNDPDIALKKALFNWCVKFESIDNACDYLNDISVLSFTEWDECPEELYHIEFSKGSSSLLDTLVSLLPRDILHLKKPVKTIKWRKHLNSDFYSQLFNKNRSEDSFPVVLEYENGEKFYADSVIVTASVGFLKENIDTFFSPSLPKNKREALEHVAFGTVNKIFLIYDEPFWDSDDLGFQLIWESEVSGKCEALLLENPWIYDITGFDVMQKSPNILLGWIGGEGARLMETVDEETVGKVCSDVLRIFLKRPDIPNPCKVIRSSWHSNPYIRGSYSSRTLKYYQKDSTLYDLRHSLYTTCASKNQEEYQWPVVLFAGEAFDKTSFSSAHGAFQSGLKAAEHLMISSSKIEVRKENVCSRLSTS</sequence>
<dbReference type="Proteomes" id="UP001497382">
    <property type="component" value="Unassembled WGS sequence"/>
</dbReference>
<dbReference type="InterPro" id="IPR050281">
    <property type="entry name" value="Flavin_monoamine_oxidase"/>
</dbReference>
<evidence type="ECO:0000313" key="3">
    <source>
        <dbReference type="Proteomes" id="UP001497382"/>
    </source>
</evidence>
<protein>
    <recommendedName>
        <fullName evidence="1">Amine oxidase domain-containing protein</fullName>
    </recommendedName>
</protein>
<dbReference type="Gene3D" id="3.90.660.10">
    <property type="match status" value="2"/>
</dbReference>
<evidence type="ECO:0000313" key="2">
    <source>
        <dbReference type="EMBL" id="CAL1287357.1"/>
    </source>
</evidence>
<dbReference type="EMBL" id="CAXIEN010000216">
    <property type="protein sequence ID" value="CAL1287357.1"/>
    <property type="molecule type" value="Genomic_DNA"/>
</dbReference>
<dbReference type="Pfam" id="PF01593">
    <property type="entry name" value="Amino_oxidase"/>
    <property type="match status" value="2"/>
</dbReference>
<dbReference type="PANTHER" id="PTHR10742">
    <property type="entry name" value="FLAVIN MONOAMINE OXIDASE"/>
    <property type="match status" value="1"/>
</dbReference>
<dbReference type="InterPro" id="IPR002937">
    <property type="entry name" value="Amino_oxidase"/>
</dbReference>
<accession>A0AAV2AUT9</accession>
<feature type="domain" description="Amine oxidase" evidence="1">
    <location>
        <begin position="537"/>
        <end position="1012"/>
    </location>
</feature>
<evidence type="ECO:0000259" key="1">
    <source>
        <dbReference type="Pfam" id="PF01593"/>
    </source>
</evidence>
<feature type="domain" description="Amine oxidase" evidence="1">
    <location>
        <begin position="28"/>
        <end position="491"/>
    </location>
</feature>
<dbReference type="SUPFAM" id="SSF54373">
    <property type="entry name" value="FAD-linked reductases, C-terminal domain"/>
    <property type="match status" value="2"/>
</dbReference>
<keyword evidence="3" id="KW-1185">Reference proteome</keyword>
<dbReference type="AlphaFoldDB" id="A0AAV2AUT9"/>
<dbReference type="Gene3D" id="3.50.50.60">
    <property type="entry name" value="FAD/NAD(P)-binding domain"/>
    <property type="match status" value="2"/>
</dbReference>
<dbReference type="InterPro" id="IPR036188">
    <property type="entry name" value="FAD/NAD-bd_sf"/>
</dbReference>
<reference evidence="2 3" key="1">
    <citation type="submission" date="2024-04" db="EMBL/GenBank/DDBJ databases">
        <authorList>
            <person name="Rising A."/>
            <person name="Reimegard J."/>
            <person name="Sonavane S."/>
            <person name="Akerstrom W."/>
            <person name="Nylinder S."/>
            <person name="Hedman E."/>
            <person name="Kallberg Y."/>
        </authorList>
    </citation>
    <scope>NUCLEOTIDE SEQUENCE [LARGE SCALE GENOMIC DNA]</scope>
</reference>
<comment type="caution">
    <text evidence="2">The sequence shown here is derived from an EMBL/GenBank/DDBJ whole genome shotgun (WGS) entry which is preliminary data.</text>
</comment>
<dbReference type="SUPFAM" id="SSF51905">
    <property type="entry name" value="FAD/NAD(P)-binding domain"/>
    <property type="match status" value="2"/>
</dbReference>
<dbReference type="GO" id="GO:0046592">
    <property type="term" value="F:polyamine oxidase activity"/>
    <property type="evidence" value="ECO:0007669"/>
    <property type="project" value="TreeGrafter"/>
</dbReference>